<proteinExistence type="inferred from homology"/>
<dbReference type="GO" id="GO:0071973">
    <property type="term" value="P:bacterial-type flagellum-dependent cell motility"/>
    <property type="evidence" value="ECO:0007669"/>
    <property type="project" value="InterPro"/>
</dbReference>
<evidence type="ECO:0000256" key="1">
    <source>
        <dbReference type="ARBA" id="ARBA00004365"/>
    </source>
</evidence>
<dbReference type="InterPro" id="IPR013384">
    <property type="entry name" value="Flagell_FlgL"/>
</dbReference>
<keyword evidence="7" id="KW-0969">Cilium</keyword>
<dbReference type="Pfam" id="PF00669">
    <property type="entry name" value="Flagellin_N"/>
    <property type="match status" value="1"/>
</dbReference>
<reference evidence="7 8" key="1">
    <citation type="submission" date="2018-07" db="EMBL/GenBank/DDBJ databases">
        <title>Genomic Encyclopedia of Type Strains, Phase IV (KMG-IV): sequencing the most valuable type-strain genomes for metagenomic binning, comparative biology and taxonomic classification.</title>
        <authorList>
            <person name="Goeker M."/>
        </authorList>
    </citation>
    <scope>NUCLEOTIDE SEQUENCE [LARGE SCALE GENOMIC DNA]</scope>
    <source>
        <strain evidence="7 8">DSM 16500</strain>
    </source>
</reference>
<dbReference type="Proteomes" id="UP000254720">
    <property type="component" value="Unassembled WGS sequence"/>
</dbReference>
<dbReference type="GO" id="GO:0009424">
    <property type="term" value="C:bacterial-type flagellum hook"/>
    <property type="evidence" value="ECO:0007669"/>
    <property type="project" value="InterPro"/>
</dbReference>
<dbReference type="NCBIfam" id="TIGR02550">
    <property type="entry name" value="flagell_flgL"/>
    <property type="match status" value="1"/>
</dbReference>
<evidence type="ECO:0000256" key="5">
    <source>
        <dbReference type="ARBA" id="ARBA00023143"/>
    </source>
</evidence>
<comment type="caution">
    <text evidence="7">The sequence shown here is derived from an EMBL/GenBank/DDBJ whole genome shotgun (WGS) entry which is preliminary data.</text>
</comment>
<name>A0A370GDC1_9COXI</name>
<evidence type="ECO:0000259" key="6">
    <source>
        <dbReference type="Pfam" id="PF00669"/>
    </source>
</evidence>
<dbReference type="EMBL" id="QQAX01000025">
    <property type="protein sequence ID" value="RDI39963.1"/>
    <property type="molecule type" value="Genomic_DNA"/>
</dbReference>
<evidence type="ECO:0000256" key="4">
    <source>
        <dbReference type="ARBA" id="ARBA00022525"/>
    </source>
</evidence>
<evidence type="ECO:0000313" key="8">
    <source>
        <dbReference type="Proteomes" id="UP000254720"/>
    </source>
</evidence>
<dbReference type="RefSeq" id="WP_114835170.1">
    <property type="nucleotide sequence ID" value="NZ_LR699116.1"/>
</dbReference>
<keyword evidence="7" id="KW-0966">Cell projection</keyword>
<gene>
    <name evidence="7" type="ORF">C8D86_12524</name>
</gene>
<dbReference type="SUPFAM" id="SSF64518">
    <property type="entry name" value="Phase 1 flagellin"/>
    <property type="match status" value="1"/>
</dbReference>
<evidence type="ECO:0000256" key="2">
    <source>
        <dbReference type="ARBA" id="ARBA00004613"/>
    </source>
</evidence>
<keyword evidence="4" id="KW-0964">Secreted</keyword>
<dbReference type="InterPro" id="IPR001492">
    <property type="entry name" value="Flagellin"/>
</dbReference>
<dbReference type="OrthoDB" id="9768249at2"/>
<dbReference type="GO" id="GO:0005198">
    <property type="term" value="F:structural molecule activity"/>
    <property type="evidence" value="ECO:0007669"/>
    <property type="project" value="InterPro"/>
</dbReference>
<dbReference type="GO" id="GO:0005576">
    <property type="term" value="C:extracellular region"/>
    <property type="evidence" value="ECO:0007669"/>
    <property type="project" value="UniProtKB-SubCell"/>
</dbReference>
<accession>A0A370GDC1</accession>
<sequence length="409" mass="44233">MRIPTFRQFQHQADMISKQFDQMNRLFMQASSGRKIQSSSEDPVLANQIKSNETFIDHMSNYYNNSVLAQNRSKLFQTSIENSVNIVGDIQTLIKKVQSDILSDGDRASIAEQLEGDLKTLLTYANITDGDGNYIFSGFNTNTVPFVQVNGRYQYQGGLNQAMIDIGPNISTLYYESGFKVFGDIFLGNGTFTVNASATNTGTASTSPGSVVDQVNYVADTYTLTLVTNSAGQLAYQVIGAASGQVIPPPPATIPDDAPAYIPDSDITFNGLSFNIGAGANVGDVFTIQPSTQQNVFETVQNLITTLKNPVGNKGNYNQALSQLSASIGQVSTHLTTYLSQAGTRGAAVDSQIKNNDTIINNYKIALSGLADAHMDQVYSALAQKSVALQATQASYIKLQETLMQILRL</sequence>
<protein>
    <submittedName>
        <fullName evidence="7">Flagellar hook-associated protein 3</fullName>
    </submittedName>
</protein>
<feature type="domain" description="Flagellin N-terminal" evidence="6">
    <location>
        <begin position="16"/>
        <end position="141"/>
    </location>
</feature>
<dbReference type="PANTHER" id="PTHR42792:SF1">
    <property type="entry name" value="FLAGELLAR HOOK-ASSOCIATED PROTEIN 3"/>
    <property type="match status" value="1"/>
</dbReference>
<evidence type="ECO:0000313" key="7">
    <source>
        <dbReference type="EMBL" id="RDI39963.1"/>
    </source>
</evidence>
<organism evidence="7 8">
    <name type="scientific">Aquicella lusitana</name>
    <dbReference type="NCBI Taxonomy" id="254246"/>
    <lineage>
        <taxon>Bacteria</taxon>
        <taxon>Pseudomonadati</taxon>
        <taxon>Pseudomonadota</taxon>
        <taxon>Gammaproteobacteria</taxon>
        <taxon>Legionellales</taxon>
        <taxon>Coxiellaceae</taxon>
        <taxon>Aquicella</taxon>
    </lineage>
</organism>
<keyword evidence="5" id="KW-0975">Bacterial flagellum</keyword>
<comment type="similarity">
    <text evidence="3">Belongs to the bacterial flagellin family.</text>
</comment>
<dbReference type="InterPro" id="IPR001029">
    <property type="entry name" value="Flagellin_N"/>
</dbReference>
<dbReference type="AlphaFoldDB" id="A0A370GDC1"/>
<keyword evidence="8" id="KW-1185">Reference proteome</keyword>
<dbReference type="PANTHER" id="PTHR42792">
    <property type="entry name" value="FLAGELLIN"/>
    <property type="match status" value="1"/>
</dbReference>
<comment type="subcellular location">
    <subcellularLocation>
        <location evidence="1">Bacterial flagellum</location>
    </subcellularLocation>
    <subcellularLocation>
        <location evidence="2">Secreted</location>
    </subcellularLocation>
</comment>
<dbReference type="Gene3D" id="1.20.1330.10">
    <property type="entry name" value="f41 fragment of flagellin, N-terminal domain"/>
    <property type="match status" value="2"/>
</dbReference>
<evidence type="ECO:0000256" key="3">
    <source>
        <dbReference type="ARBA" id="ARBA00005709"/>
    </source>
</evidence>
<keyword evidence="7" id="KW-0282">Flagellum</keyword>